<evidence type="ECO:0000259" key="9">
    <source>
        <dbReference type="Pfam" id="PF11919"/>
    </source>
</evidence>
<proteinExistence type="inferred from homology"/>
<evidence type="ECO:0000256" key="5">
    <source>
        <dbReference type="ARBA" id="ARBA00022737"/>
    </source>
</evidence>
<accession>A0ABD2P6B6</accession>
<dbReference type="PANTHER" id="PTHR32170:SF3">
    <property type="entry name" value="PROTEASOME ACTIVATOR COMPLEX SUBUNIT 4"/>
    <property type="match status" value="1"/>
</dbReference>
<dbReference type="GO" id="GO:0006281">
    <property type="term" value="P:DNA repair"/>
    <property type="evidence" value="ECO:0007669"/>
    <property type="project" value="UniProtKB-KW"/>
</dbReference>
<dbReference type="GO" id="GO:0016607">
    <property type="term" value="C:nuclear speck"/>
    <property type="evidence" value="ECO:0007669"/>
    <property type="project" value="UniProtKB-SubCell"/>
</dbReference>
<feature type="domain" description="Proteasome activator complex subunit 4 C-terminal" evidence="9">
    <location>
        <begin position="1584"/>
        <end position="1670"/>
    </location>
</feature>
<protein>
    <recommendedName>
        <fullName evidence="14">Proteasome activator complex subunit 4</fullName>
    </recommendedName>
</protein>
<evidence type="ECO:0000256" key="8">
    <source>
        <dbReference type="ARBA" id="ARBA00023242"/>
    </source>
</evidence>
<evidence type="ECO:0000256" key="6">
    <source>
        <dbReference type="ARBA" id="ARBA00022763"/>
    </source>
</evidence>
<dbReference type="Pfam" id="PF11919">
    <property type="entry name" value="PSME4_C"/>
    <property type="match status" value="1"/>
</dbReference>
<dbReference type="GO" id="GO:0005737">
    <property type="term" value="C:cytoplasm"/>
    <property type="evidence" value="ECO:0007669"/>
    <property type="project" value="UniProtKB-SubCell"/>
</dbReference>
<dbReference type="PANTHER" id="PTHR32170">
    <property type="entry name" value="PROTEASOME ACTIVATOR COMPLEX SUBUNIT 4"/>
    <property type="match status" value="1"/>
</dbReference>
<sequence length="1670" mass="192990">MLRYQATLEHAVLNACKLCRIYFPASATQEILDECKPHLCPFNEADMSEYLSTMEIFLPICVKDEEAPISYDLWFSEFMDLWKSCINDNIWENSMMSLISNLSGNNVGKINFEPYIPIMYARFSRSFQLPVHYKMRVSSKSHSLDVSAVAVWIVSTLNHKTETSFDYLEKFMHMIRSFLYSANMGRWSSKLKELINKLSFYFVGRVYFERYRPKSWEKEVPEDFKLSDADIDRFVVILKPCLELAMFSRRISSDVNYTFQHLASLRPHLIIPMTLEKLYASLDSLTEPHRLIAAMSAVISVSRHMAEGAKHNYPEGPTHIIPLLMAVLPGIDPNDFRKCFTTFHFITQFICMIPIINSSEAGKHYEDLTEEEHIICEATAGFEDFVMQFIDRVCVWVESCSLDFIRPEQQAGELNVRGGMEFVSEHAMTSVITVILRQCSPEIFTAALKKVFNFVTGNVLEVDIAGRLTAFLCGSFSKVNPKESLKLFVPYLCDKIECLLDENANAETEEHLDGEILYNMLILSEVVDGRDEIKQYVDRLMRVLDKTLHVSCVQATKISVHMLTFMMSTLATTQPIERKSSNKSYSSHVKDFLPVREWGYSIQAKELKVDWYTPGEPEIQTIQLLTNKYLTPELDKMNKYCSEQLTLSRSELRNSLKIINAVMAAHTVLPIWEESPVMLTDTIAPVPEFQAAETKIYNVTLADGSNVRKTIADTMHKVQKRLLSLDEGDTKSLFVIANLYNVLLFNKVHVLDLEQNWKNFTIIKKISQNRLLDKKRHLRHLLIDRATLQQLIRIENSGYTFTETHRQILFDLFQLGVSRYRDVRVYSQSKLLPLINYFPYSYTLLTEKFKEILQMNTEENHEQFKGCLYILNGSKNSPIIIRQNWKFISEIWPLLVNSMPSEKPSIINLITQISESVSTNFLTPGINFELPDQVLQTVQKLYYKLSELEGFSEEKNKASSMALKSVCEAKKNDYIRCVDLLLKACHDRNLHWRYHLLAIGFLRDMVHLDVHYSQAVVKYFLEALISDSILIRKIAMKVVVFILIQNKLKYTKVEIDPLKFSNSDKNKIFVPGHREDNQWLLYDSNNLPKNSKDWNELRYMHDSSLGYCTWPKSLKVYSSPDDQPRVAESVDKMSPEQKEIHNFFSNEENISKLIYYFSLEDKKGKDRFNGNKALIFKYLSKLLEDKVLDIFLPHLEKLAVEKQESSQRCAAEIICGLIRGSKHWSYEKTEKLWFNLIPIFQGANQNILLETIQDWSACLSSSLILRDPRRFYWLLEFLLDDPLSDPTSLIAGVKLHLLSNAIYLQPWRNCELYNRLLVYLKKHMYHPFQLIRAKISTSLKIIFTRDYVAPGGTINRNPKIKAFFDDYMPDLNWLYDDALKKIDNNIGCDKPNAQIDLQREEALRLFKIVSKFITGSLICPLNLYMPVDFYRILPLTCVLQSNDVDDEIQPMCMNLLALLAQTVVVDENMPSLLKILESSLSCPLWSARSTLAEFLSTFVFHNVAILSSRDEWVNKVQSFVMILLEDPQPEVRDNACKFLSGLLHCNFLPSPSDLLVDFKLKARTKLRKSRVSNSIGSVNNSNLITRHAGVLGLCAFISSTPYDVPEFLPDIFGVLGPHLNDPQPIPSTIRKTLGDFKRTHQDNWEVHKMQFTEEQLLVLRDLTMPPSYYV</sequence>
<evidence type="ECO:0000256" key="7">
    <source>
        <dbReference type="ARBA" id="ARBA00023204"/>
    </source>
</evidence>
<evidence type="ECO:0000313" key="12">
    <source>
        <dbReference type="EMBL" id="KAL3286253.1"/>
    </source>
</evidence>
<keyword evidence="5" id="KW-0677">Repeat</keyword>
<evidence type="ECO:0008006" key="14">
    <source>
        <dbReference type="Google" id="ProtNLM"/>
    </source>
</evidence>
<feature type="domain" description="Proteasome activator complex subunit 4-like HEAT repeat-like" evidence="11">
    <location>
        <begin position="1016"/>
        <end position="1284"/>
    </location>
</feature>
<organism evidence="12 13">
    <name type="scientific">Cryptolaemus montrouzieri</name>
    <dbReference type="NCBI Taxonomy" id="559131"/>
    <lineage>
        <taxon>Eukaryota</taxon>
        <taxon>Metazoa</taxon>
        <taxon>Ecdysozoa</taxon>
        <taxon>Arthropoda</taxon>
        <taxon>Hexapoda</taxon>
        <taxon>Insecta</taxon>
        <taxon>Pterygota</taxon>
        <taxon>Neoptera</taxon>
        <taxon>Endopterygota</taxon>
        <taxon>Coleoptera</taxon>
        <taxon>Polyphaga</taxon>
        <taxon>Cucujiformia</taxon>
        <taxon>Coccinelloidea</taxon>
        <taxon>Coccinellidae</taxon>
        <taxon>Scymninae</taxon>
        <taxon>Scymnini</taxon>
        <taxon>Cryptolaemus</taxon>
    </lineage>
</organism>
<dbReference type="EMBL" id="JABFTP020000185">
    <property type="protein sequence ID" value="KAL3286253.1"/>
    <property type="molecule type" value="Genomic_DNA"/>
</dbReference>
<comment type="subcellular location">
    <subcellularLocation>
        <location evidence="2">Cytoplasm</location>
    </subcellularLocation>
    <subcellularLocation>
        <location evidence="1">Nucleus speckle</location>
    </subcellularLocation>
</comment>
<dbReference type="InterPro" id="IPR016024">
    <property type="entry name" value="ARM-type_fold"/>
</dbReference>
<reference evidence="12 13" key="1">
    <citation type="journal article" date="2021" name="BMC Biol.">
        <title>Horizontally acquired antibacterial genes associated with adaptive radiation of ladybird beetles.</title>
        <authorList>
            <person name="Li H.S."/>
            <person name="Tang X.F."/>
            <person name="Huang Y.H."/>
            <person name="Xu Z.Y."/>
            <person name="Chen M.L."/>
            <person name="Du X.Y."/>
            <person name="Qiu B.Y."/>
            <person name="Chen P.T."/>
            <person name="Zhang W."/>
            <person name="Slipinski A."/>
            <person name="Escalona H.E."/>
            <person name="Waterhouse R.M."/>
            <person name="Zwick A."/>
            <person name="Pang H."/>
        </authorList>
    </citation>
    <scope>NUCLEOTIDE SEQUENCE [LARGE SCALE GENOMIC DNA]</scope>
    <source>
        <strain evidence="12">SYSU2018</strain>
    </source>
</reference>
<keyword evidence="4" id="KW-0963">Cytoplasm</keyword>
<comment type="similarity">
    <text evidence="3">Belongs to the BLM10 family.</text>
</comment>
<feature type="domain" description="Proteasome activator Blm10 middle HEAT repeats region" evidence="10">
    <location>
        <begin position="168"/>
        <end position="660"/>
    </location>
</feature>
<keyword evidence="8" id="KW-0539">Nucleus</keyword>
<dbReference type="InterPro" id="IPR055455">
    <property type="entry name" value="HEAT_PSME4"/>
</dbReference>
<evidence type="ECO:0000256" key="1">
    <source>
        <dbReference type="ARBA" id="ARBA00004324"/>
    </source>
</evidence>
<dbReference type="InterPro" id="IPR011989">
    <property type="entry name" value="ARM-like"/>
</dbReference>
<evidence type="ECO:0000259" key="11">
    <source>
        <dbReference type="Pfam" id="PF23096"/>
    </source>
</evidence>
<name>A0ABD2P6B6_9CUCU</name>
<evidence type="ECO:0000256" key="3">
    <source>
        <dbReference type="ARBA" id="ARBA00005739"/>
    </source>
</evidence>
<dbReference type="Proteomes" id="UP001516400">
    <property type="component" value="Unassembled WGS sequence"/>
</dbReference>
<dbReference type="InterPro" id="IPR021843">
    <property type="entry name" value="PSME4_C"/>
</dbReference>
<comment type="caution">
    <text evidence="12">The sequence shown here is derived from an EMBL/GenBank/DDBJ whole genome shotgun (WGS) entry which is preliminary data.</text>
</comment>
<evidence type="ECO:0000259" key="10">
    <source>
        <dbReference type="Pfam" id="PF16507"/>
    </source>
</evidence>
<dbReference type="SUPFAM" id="SSF48371">
    <property type="entry name" value="ARM repeat"/>
    <property type="match status" value="2"/>
</dbReference>
<keyword evidence="13" id="KW-1185">Reference proteome</keyword>
<keyword evidence="6" id="KW-0227">DNA damage</keyword>
<evidence type="ECO:0000313" key="13">
    <source>
        <dbReference type="Proteomes" id="UP001516400"/>
    </source>
</evidence>
<evidence type="ECO:0000256" key="4">
    <source>
        <dbReference type="ARBA" id="ARBA00022490"/>
    </source>
</evidence>
<evidence type="ECO:0000256" key="2">
    <source>
        <dbReference type="ARBA" id="ARBA00004496"/>
    </source>
</evidence>
<dbReference type="Pfam" id="PF23096">
    <property type="entry name" value="HEAT_PSME4"/>
    <property type="match status" value="1"/>
</dbReference>
<keyword evidence="7" id="KW-0234">DNA repair</keyword>
<dbReference type="InterPro" id="IPR032430">
    <property type="entry name" value="Blm10_mid"/>
</dbReference>
<gene>
    <name evidence="12" type="ORF">HHI36_000763</name>
</gene>
<dbReference type="Gene3D" id="1.25.10.10">
    <property type="entry name" value="Leucine-rich Repeat Variant"/>
    <property type="match status" value="1"/>
</dbReference>
<dbReference type="InterPro" id="IPR035309">
    <property type="entry name" value="PSME4"/>
</dbReference>
<dbReference type="Pfam" id="PF16507">
    <property type="entry name" value="HEAT_PSME4_mid"/>
    <property type="match status" value="1"/>
</dbReference>